<dbReference type="PANTHER" id="PTHR33964">
    <property type="entry name" value="RE45066P-RELATED"/>
    <property type="match status" value="1"/>
</dbReference>
<name>A0AAJ6VXS4_9ACAR</name>
<feature type="chain" id="PRO_5042474348" evidence="1">
    <location>
        <begin position="16"/>
        <end position="225"/>
    </location>
</feature>
<dbReference type="GeneID" id="100906062"/>
<dbReference type="Proteomes" id="UP000694867">
    <property type="component" value="Unplaced"/>
</dbReference>
<dbReference type="RefSeq" id="XP_003743038.1">
    <property type="nucleotide sequence ID" value="XM_003742990.2"/>
</dbReference>
<accession>A0AAJ6VXS4</accession>
<proteinExistence type="predicted"/>
<gene>
    <name evidence="3" type="primary">LOC100906062</name>
</gene>
<dbReference type="KEGG" id="goe:100906062"/>
<keyword evidence="2" id="KW-1185">Reference proteome</keyword>
<evidence type="ECO:0000313" key="2">
    <source>
        <dbReference type="Proteomes" id="UP000694867"/>
    </source>
</evidence>
<evidence type="ECO:0000313" key="3">
    <source>
        <dbReference type="RefSeq" id="XP_003743038.1"/>
    </source>
</evidence>
<sequence length="225" mass="23894">MKSFAVVALASVALAAPNCDISTIDKCLKKALPYSNRTSLGVTPEEIEKECKCDREAIACLLDYAESGCVKGDTELALRITIRGAAEESALRCQKGTARNADYLKYVSCVNKAGPKLNKCFRDTTSYIETAGRGGVGTGLPQGCCALGRLSTCIGGAAAAECGADAEMYVKNVFTGILGNFLDKSCGAYQAMSEKCQSIEILKTEGEPKFFTPVGAFFDIVKNEM</sequence>
<evidence type="ECO:0000256" key="1">
    <source>
        <dbReference type="SAM" id="SignalP"/>
    </source>
</evidence>
<dbReference type="PANTHER" id="PTHR33964:SF1">
    <property type="entry name" value="RE45066P"/>
    <property type="match status" value="1"/>
</dbReference>
<protein>
    <submittedName>
        <fullName evidence="3">Uncharacterized protein LOC100906062</fullName>
    </submittedName>
</protein>
<reference evidence="3" key="1">
    <citation type="submission" date="2025-08" db="UniProtKB">
        <authorList>
            <consortium name="RefSeq"/>
        </authorList>
    </citation>
    <scope>IDENTIFICATION</scope>
</reference>
<keyword evidence="1" id="KW-0732">Signal</keyword>
<feature type="signal peptide" evidence="1">
    <location>
        <begin position="1"/>
        <end position="15"/>
    </location>
</feature>
<dbReference type="AlphaFoldDB" id="A0AAJ6VXS4"/>
<organism evidence="2 3">
    <name type="scientific">Galendromus occidentalis</name>
    <name type="common">western predatory mite</name>
    <dbReference type="NCBI Taxonomy" id="34638"/>
    <lineage>
        <taxon>Eukaryota</taxon>
        <taxon>Metazoa</taxon>
        <taxon>Ecdysozoa</taxon>
        <taxon>Arthropoda</taxon>
        <taxon>Chelicerata</taxon>
        <taxon>Arachnida</taxon>
        <taxon>Acari</taxon>
        <taxon>Parasitiformes</taxon>
        <taxon>Mesostigmata</taxon>
        <taxon>Gamasina</taxon>
        <taxon>Phytoseioidea</taxon>
        <taxon>Phytoseiidae</taxon>
        <taxon>Typhlodrominae</taxon>
        <taxon>Galendromus</taxon>
    </lineage>
</organism>